<dbReference type="AlphaFoldDB" id="A0A6L2K1W7"/>
<dbReference type="InterPro" id="IPR036869">
    <property type="entry name" value="J_dom_sf"/>
</dbReference>
<dbReference type="InterPro" id="IPR001623">
    <property type="entry name" value="DnaJ_domain"/>
</dbReference>
<name>A0A6L2K1W7_TANCI</name>
<comment type="caution">
    <text evidence="3">The sequence shown here is derived from an EMBL/GenBank/DDBJ whole genome shotgun (WGS) entry which is preliminary data.</text>
</comment>
<dbReference type="CDD" id="cd06257">
    <property type="entry name" value="DnaJ"/>
    <property type="match status" value="1"/>
</dbReference>
<dbReference type="EMBL" id="BKCJ010001698">
    <property type="protein sequence ID" value="GEU43351.1"/>
    <property type="molecule type" value="Genomic_DNA"/>
</dbReference>
<sequence length="301" mass="34435">MDLNIQKPDPKTILGVADDHLRRLNYSDCRKYALQLPSHFTGVNEILAVADILLATTTTTTLTDWYDVIQVPRFSTDNELITKQFNKLYDLLNPSVNKFAYADEALRSLCKAWNVLSNRVKKLEFDEKLREVIGERVFWTVCPYCWYVYEYDRVYLGVFMKCCNAKCGRAFTCTEIDKPPEEVLSEGGGRYLCTGFLMVGVREGEWNPFLPKASGMKVSGTEFVELSDDDEVEKKAEVKIEEEDVPVKKTEKRRKKAVAKKTKKVTGAGNRVTREGFMNREEEKTDAFGYGAGRIVNAEYF</sequence>
<dbReference type="Pfam" id="PF00226">
    <property type="entry name" value="DnaJ"/>
    <property type="match status" value="1"/>
</dbReference>
<protein>
    <recommendedName>
        <fullName evidence="2">J domain-containing protein</fullName>
    </recommendedName>
</protein>
<dbReference type="Gene3D" id="1.10.287.110">
    <property type="entry name" value="DnaJ domain"/>
    <property type="match status" value="1"/>
</dbReference>
<reference evidence="3" key="1">
    <citation type="journal article" date="2019" name="Sci. Rep.">
        <title>Draft genome of Tanacetum cinerariifolium, the natural source of mosquito coil.</title>
        <authorList>
            <person name="Yamashiro T."/>
            <person name="Shiraishi A."/>
            <person name="Satake H."/>
            <person name="Nakayama K."/>
        </authorList>
    </citation>
    <scope>NUCLEOTIDE SEQUENCE</scope>
</reference>
<evidence type="ECO:0000313" key="3">
    <source>
        <dbReference type="EMBL" id="GEU43351.1"/>
    </source>
</evidence>
<accession>A0A6L2K1W7</accession>
<gene>
    <name evidence="3" type="ORF">Tci_015329</name>
</gene>
<organism evidence="3">
    <name type="scientific">Tanacetum cinerariifolium</name>
    <name type="common">Dalmatian daisy</name>
    <name type="synonym">Chrysanthemum cinerariifolium</name>
    <dbReference type="NCBI Taxonomy" id="118510"/>
    <lineage>
        <taxon>Eukaryota</taxon>
        <taxon>Viridiplantae</taxon>
        <taxon>Streptophyta</taxon>
        <taxon>Embryophyta</taxon>
        <taxon>Tracheophyta</taxon>
        <taxon>Spermatophyta</taxon>
        <taxon>Magnoliopsida</taxon>
        <taxon>eudicotyledons</taxon>
        <taxon>Gunneridae</taxon>
        <taxon>Pentapetalae</taxon>
        <taxon>asterids</taxon>
        <taxon>campanulids</taxon>
        <taxon>Asterales</taxon>
        <taxon>Asteraceae</taxon>
        <taxon>Asteroideae</taxon>
        <taxon>Anthemideae</taxon>
        <taxon>Anthemidinae</taxon>
        <taxon>Tanacetum</taxon>
    </lineage>
</organism>
<dbReference type="PANTHER" id="PTHR45496">
    <property type="entry name" value="CHAPERONE DNAJ-DOMAIN SUPERFAMILY PROTEIN"/>
    <property type="match status" value="1"/>
</dbReference>
<evidence type="ECO:0000259" key="2">
    <source>
        <dbReference type="PROSITE" id="PS50076"/>
    </source>
</evidence>
<proteinExistence type="predicted"/>
<dbReference type="PANTHER" id="PTHR45496:SF23">
    <property type="entry name" value="DNAJ DOMAIN, CHAPERONE J-DOMAIN SUPERFAMILY"/>
    <property type="match status" value="1"/>
</dbReference>
<feature type="compositionally biased region" description="Basic residues" evidence="1">
    <location>
        <begin position="251"/>
        <end position="264"/>
    </location>
</feature>
<dbReference type="InterPro" id="IPR053052">
    <property type="entry name" value="Imprinting_Balance_Reg"/>
</dbReference>
<evidence type="ECO:0000256" key="1">
    <source>
        <dbReference type="SAM" id="MobiDB-lite"/>
    </source>
</evidence>
<dbReference type="PROSITE" id="PS50076">
    <property type="entry name" value="DNAJ_2"/>
    <property type="match status" value="1"/>
</dbReference>
<feature type="region of interest" description="Disordered" evidence="1">
    <location>
        <begin position="251"/>
        <end position="278"/>
    </location>
</feature>
<feature type="domain" description="J" evidence="2">
    <location>
        <begin position="64"/>
        <end position="129"/>
    </location>
</feature>
<dbReference type="SUPFAM" id="SSF46565">
    <property type="entry name" value="Chaperone J-domain"/>
    <property type="match status" value="1"/>
</dbReference>